<dbReference type="EMBL" id="MJAO01000008">
    <property type="protein sequence ID" value="OKB66945.1"/>
    <property type="molecule type" value="Genomic_DNA"/>
</dbReference>
<dbReference type="SUPFAM" id="SSF49785">
    <property type="entry name" value="Galactose-binding domain-like"/>
    <property type="match status" value="1"/>
</dbReference>
<evidence type="ECO:0000313" key="2">
    <source>
        <dbReference type="EMBL" id="OKB66945.1"/>
    </source>
</evidence>
<name>A0A1Q4P1C8_SERMA</name>
<accession>A0A1Q4P1C8</accession>
<feature type="chain" id="PRO_5012208386" evidence="1">
    <location>
        <begin position="24"/>
        <end position="627"/>
    </location>
</feature>
<dbReference type="InterPro" id="IPR017853">
    <property type="entry name" value="GH"/>
</dbReference>
<evidence type="ECO:0000256" key="1">
    <source>
        <dbReference type="SAM" id="SignalP"/>
    </source>
</evidence>
<dbReference type="PROSITE" id="PS51257">
    <property type="entry name" value="PROKAR_LIPOPROTEIN"/>
    <property type="match status" value="1"/>
</dbReference>
<dbReference type="Gene3D" id="3.20.20.80">
    <property type="entry name" value="Glycosidases"/>
    <property type="match status" value="1"/>
</dbReference>
<dbReference type="OrthoDB" id="9806464at2"/>
<keyword evidence="1" id="KW-0732">Signal</keyword>
<evidence type="ECO:0000313" key="3">
    <source>
        <dbReference type="Proteomes" id="UP000185770"/>
    </source>
</evidence>
<dbReference type="InterPro" id="IPR008979">
    <property type="entry name" value="Galactose-bd-like_sf"/>
</dbReference>
<comment type="caution">
    <text evidence="2">The sequence shown here is derived from an EMBL/GenBank/DDBJ whole genome shotgun (WGS) entry which is preliminary data.</text>
</comment>
<sequence length="627" mass="69164">MTSKTLNAACALLGCGLAAQAAAAVCETNLLTNPGFEQGQAGWSVPPAKVVSGGRSGRASLYYSNPNPAEYHQMRQTLQVKPGQSIAFGVWVRGDNLRGKGDQPGAGVYVESYDAKGRHLAGSYPQGLLGSSGWQPVEGSFTVPEQAATTVLGLYLRKGTTGNAWFDDAYACSQPAAPALYQMRAGGQSASSLIEVQHPQEVQVESTLLDGNRTAVRQESRRYHIAERQRVEFALPANLAAGEYRLQQQVTDVASKHSQSSEMPVSIGDAPPKVALDEQGYTLRQGKRFFPLGIYMYGNMATDEHLARIRDAGFNTVLNYNYGAGRDPYAYFRKTQQYGLQVIFSLKDFYPGLSSAPKTRLSYPQLTASYVAKFKSQPNLLAWYINDELGPKYAPQIEQMHLQVKQQDPDHLTFQALNQTGAFNAYFNSSDVLASDPYPVGRDADMTRTLEYSRLTVQVARQAKGAWLVMQIMDHAAYEPHRKPRQPSEAEIRNQAWLGLIGGVKGLLFYSYTDLFYKRRSGDFNQQEFDDIWQGVARVAQQIDSFTPYLLSGEGASLSGNNTAVPARLFIDGKRGLVLIANPYYRPMSARFDLPPGWRWQGQPQIDAQLPAVGSSALWVQRDASNQ</sequence>
<organism evidence="2 3">
    <name type="scientific">Serratia marcescens</name>
    <dbReference type="NCBI Taxonomy" id="615"/>
    <lineage>
        <taxon>Bacteria</taxon>
        <taxon>Pseudomonadati</taxon>
        <taxon>Pseudomonadota</taxon>
        <taxon>Gammaproteobacteria</taxon>
        <taxon>Enterobacterales</taxon>
        <taxon>Yersiniaceae</taxon>
        <taxon>Serratia</taxon>
    </lineage>
</organism>
<feature type="signal peptide" evidence="1">
    <location>
        <begin position="1"/>
        <end position="23"/>
    </location>
</feature>
<dbReference type="SUPFAM" id="SSF51445">
    <property type="entry name" value="(Trans)glycosidases"/>
    <property type="match status" value="1"/>
</dbReference>
<gene>
    <name evidence="2" type="ORF">BHU62_09920</name>
</gene>
<protein>
    <submittedName>
        <fullName evidence="2">Carbohydrate-binding protein CenC</fullName>
    </submittedName>
</protein>
<dbReference type="RefSeq" id="WP_073531888.1">
    <property type="nucleotide sequence ID" value="NZ_MJAO01000008.1"/>
</dbReference>
<dbReference type="Gene3D" id="2.60.120.260">
    <property type="entry name" value="Galactose-binding domain-like"/>
    <property type="match status" value="1"/>
</dbReference>
<dbReference type="Proteomes" id="UP000185770">
    <property type="component" value="Unassembled WGS sequence"/>
</dbReference>
<dbReference type="AlphaFoldDB" id="A0A1Q4P1C8"/>
<proteinExistence type="predicted"/>
<reference evidence="2 3" key="1">
    <citation type="submission" date="2016-09" db="EMBL/GenBank/DDBJ databases">
        <title>Serratia marcescens MSU-97 and epiphytic antimycotic-producing bacteria.</title>
        <authorList>
            <person name="Matilla M.A."/>
        </authorList>
    </citation>
    <scope>NUCLEOTIDE SEQUENCE [LARGE SCALE GENOMIC DNA]</scope>
    <source>
        <strain evidence="2 3">MSU-97</strain>
    </source>
</reference>